<keyword evidence="3" id="KW-1185">Reference proteome</keyword>
<dbReference type="RefSeq" id="WP_125314109.1">
    <property type="nucleotide sequence ID" value="NZ_RSEC01000059.1"/>
</dbReference>
<dbReference type="AlphaFoldDB" id="A0A427T1Q1"/>
<evidence type="ECO:0008006" key="4">
    <source>
        <dbReference type="Google" id="ProtNLM"/>
    </source>
</evidence>
<dbReference type="Proteomes" id="UP000267081">
    <property type="component" value="Unassembled WGS sequence"/>
</dbReference>
<accession>A0A427T1Q1</accession>
<comment type="caution">
    <text evidence="2">The sequence shown here is derived from an EMBL/GenBank/DDBJ whole genome shotgun (WGS) entry which is preliminary data.</text>
</comment>
<protein>
    <recommendedName>
        <fullName evidence="4">Antigen 84</fullName>
    </recommendedName>
</protein>
<gene>
    <name evidence="2" type="ORF">EIY87_34635</name>
</gene>
<keyword evidence="1" id="KW-0175">Coiled coil</keyword>
<evidence type="ECO:0000256" key="1">
    <source>
        <dbReference type="SAM" id="Coils"/>
    </source>
</evidence>
<evidence type="ECO:0000313" key="2">
    <source>
        <dbReference type="EMBL" id="RSD11884.1"/>
    </source>
</evidence>
<dbReference type="OrthoDB" id="5178145at2"/>
<reference evidence="2 3" key="1">
    <citation type="submission" date="2018-12" db="EMBL/GenBank/DDBJ databases">
        <title>Amycolatopsis eburnea sp. nov. actinomycete associate with arbuscular mycorrhiza fungal spore.</title>
        <authorList>
            <person name="Lumyong S."/>
            <person name="Chaiya L."/>
        </authorList>
    </citation>
    <scope>NUCLEOTIDE SEQUENCE [LARGE SCALE GENOMIC DNA]</scope>
    <source>
        <strain evidence="2 3">GLM-1</strain>
    </source>
</reference>
<proteinExistence type="predicted"/>
<sequence>MTLPLPTSFALTLRGYDREQVDEHLAETREELRLLTLDRDAALAEAEALARRLEAARTENDRLRARLDRLAAAPADPAAVGDRVRRMLELARAEADAVVTSARHRADAILEQATAVERRVAVRLRAIDDYLARAEHLLAEEAEPPVRTKHLTAA</sequence>
<organism evidence="2 3">
    <name type="scientific">Amycolatopsis eburnea</name>
    <dbReference type="NCBI Taxonomy" id="2267691"/>
    <lineage>
        <taxon>Bacteria</taxon>
        <taxon>Bacillati</taxon>
        <taxon>Actinomycetota</taxon>
        <taxon>Actinomycetes</taxon>
        <taxon>Pseudonocardiales</taxon>
        <taxon>Pseudonocardiaceae</taxon>
        <taxon>Amycolatopsis</taxon>
    </lineage>
</organism>
<evidence type="ECO:0000313" key="3">
    <source>
        <dbReference type="Proteomes" id="UP000267081"/>
    </source>
</evidence>
<feature type="coiled-coil region" evidence="1">
    <location>
        <begin position="18"/>
        <end position="73"/>
    </location>
</feature>
<dbReference type="EMBL" id="RSEC01000059">
    <property type="protein sequence ID" value="RSD11884.1"/>
    <property type="molecule type" value="Genomic_DNA"/>
</dbReference>
<name>A0A427T1Q1_9PSEU</name>